<evidence type="ECO:0000259" key="7">
    <source>
        <dbReference type="Pfam" id="PF04234"/>
    </source>
</evidence>
<evidence type="ECO:0000313" key="9">
    <source>
        <dbReference type="Proteomes" id="UP000588158"/>
    </source>
</evidence>
<dbReference type="GO" id="GO:0005507">
    <property type="term" value="F:copper ion binding"/>
    <property type="evidence" value="ECO:0007669"/>
    <property type="project" value="InterPro"/>
</dbReference>
<evidence type="ECO:0000256" key="1">
    <source>
        <dbReference type="ARBA" id="ARBA00004196"/>
    </source>
</evidence>
<dbReference type="InterPro" id="IPR032694">
    <property type="entry name" value="CopC/D"/>
</dbReference>
<evidence type="ECO:0000256" key="6">
    <source>
        <dbReference type="SAM" id="Phobius"/>
    </source>
</evidence>
<dbReference type="SUPFAM" id="SSF81296">
    <property type="entry name" value="E set domains"/>
    <property type="match status" value="1"/>
</dbReference>
<evidence type="ECO:0000256" key="2">
    <source>
        <dbReference type="ARBA" id="ARBA00022723"/>
    </source>
</evidence>
<keyword evidence="4" id="KW-0186">Copper</keyword>
<reference evidence="8 9" key="1">
    <citation type="submission" date="2020-08" db="EMBL/GenBank/DDBJ databases">
        <title>Sequencing the genomes of 1000 actinobacteria strains.</title>
        <authorList>
            <person name="Klenk H.-P."/>
        </authorList>
    </citation>
    <scope>NUCLEOTIDE SEQUENCE [LARGE SCALE GENOMIC DNA]</scope>
    <source>
        <strain evidence="8 9">DSM 28796</strain>
    </source>
</reference>
<feature type="region of interest" description="Disordered" evidence="5">
    <location>
        <begin position="147"/>
        <end position="198"/>
    </location>
</feature>
<dbReference type="GO" id="GO:0042597">
    <property type="term" value="C:periplasmic space"/>
    <property type="evidence" value="ECO:0007669"/>
    <property type="project" value="InterPro"/>
</dbReference>
<protein>
    <submittedName>
        <fullName evidence="8">Methionine-rich copper-binding protein CopC</fullName>
    </submittedName>
</protein>
<dbReference type="Gene3D" id="2.60.40.1220">
    <property type="match status" value="1"/>
</dbReference>
<feature type="transmembrane region" description="Helical" evidence="6">
    <location>
        <begin position="203"/>
        <end position="223"/>
    </location>
</feature>
<gene>
    <name evidence="8" type="ORF">HNR70_000383</name>
</gene>
<dbReference type="GO" id="GO:0005886">
    <property type="term" value="C:plasma membrane"/>
    <property type="evidence" value="ECO:0007669"/>
    <property type="project" value="TreeGrafter"/>
</dbReference>
<dbReference type="InterPro" id="IPR007348">
    <property type="entry name" value="CopC_dom"/>
</dbReference>
<keyword evidence="6" id="KW-1133">Transmembrane helix</keyword>
<dbReference type="GO" id="GO:0006825">
    <property type="term" value="P:copper ion transport"/>
    <property type="evidence" value="ECO:0007669"/>
    <property type="project" value="InterPro"/>
</dbReference>
<dbReference type="Proteomes" id="UP000588158">
    <property type="component" value="Unassembled WGS sequence"/>
</dbReference>
<dbReference type="AlphaFoldDB" id="A0A841ABF9"/>
<accession>A0A841ABF9</accession>
<dbReference type="PANTHER" id="PTHR34820:SF4">
    <property type="entry name" value="INNER MEMBRANE PROTEIN YEBZ"/>
    <property type="match status" value="1"/>
</dbReference>
<dbReference type="GO" id="GO:0046688">
    <property type="term" value="P:response to copper ion"/>
    <property type="evidence" value="ECO:0007669"/>
    <property type="project" value="InterPro"/>
</dbReference>
<name>A0A841ABF9_9MICO</name>
<dbReference type="InterPro" id="IPR014755">
    <property type="entry name" value="Cu-Rt/internalin_Ig-like"/>
</dbReference>
<keyword evidence="3" id="KW-0732">Signal</keyword>
<dbReference type="EMBL" id="JACHLZ010000001">
    <property type="protein sequence ID" value="MBB5830570.1"/>
    <property type="molecule type" value="Genomic_DNA"/>
</dbReference>
<organism evidence="8 9">
    <name type="scientific">Brachybacterium aquaticum</name>
    <dbReference type="NCBI Taxonomy" id="1432564"/>
    <lineage>
        <taxon>Bacteria</taxon>
        <taxon>Bacillati</taxon>
        <taxon>Actinomycetota</taxon>
        <taxon>Actinomycetes</taxon>
        <taxon>Micrococcales</taxon>
        <taxon>Dermabacteraceae</taxon>
        <taxon>Brachybacterium</taxon>
    </lineage>
</organism>
<evidence type="ECO:0000313" key="8">
    <source>
        <dbReference type="EMBL" id="MBB5830570.1"/>
    </source>
</evidence>
<comment type="caution">
    <text evidence="8">The sequence shown here is derived from an EMBL/GenBank/DDBJ whole genome shotgun (WGS) entry which is preliminary data.</text>
</comment>
<proteinExistence type="predicted"/>
<dbReference type="RefSeq" id="WP_184324173.1">
    <property type="nucleotide sequence ID" value="NZ_JACHLZ010000001.1"/>
</dbReference>
<feature type="domain" description="CopC" evidence="7">
    <location>
        <begin position="52"/>
        <end position="145"/>
    </location>
</feature>
<keyword evidence="6" id="KW-0812">Transmembrane</keyword>
<keyword evidence="6" id="KW-0472">Membrane</keyword>
<feature type="compositionally biased region" description="Low complexity" evidence="5">
    <location>
        <begin position="148"/>
        <end position="188"/>
    </location>
</feature>
<dbReference type="InterPro" id="IPR014756">
    <property type="entry name" value="Ig_E-set"/>
</dbReference>
<comment type="subcellular location">
    <subcellularLocation>
        <location evidence="1">Cell envelope</location>
    </subcellularLocation>
</comment>
<dbReference type="GO" id="GO:0030313">
    <property type="term" value="C:cell envelope"/>
    <property type="evidence" value="ECO:0007669"/>
    <property type="project" value="UniProtKB-SubCell"/>
</dbReference>
<dbReference type="PANTHER" id="PTHR34820">
    <property type="entry name" value="INNER MEMBRANE PROTEIN YEBZ"/>
    <property type="match status" value="1"/>
</dbReference>
<evidence type="ECO:0000256" key="3">
    <source>
        <dbReference type="ARBA" id="ARBA00022729"/>
    </source>
</evidence>
<dbReference type="Pfam" id="PF04234">
    <property type="entry name" value="CopC"/>
    <property type="match status" value="1"/>
</dbReference>
<keyword evidence="9" id="KW-1185">Reference proteome</keyword>
<sequence>MNSQLSRPASVRVAALRPAPARHAAPLALLVALLTTLLMMLMVVTAAPAQAHDSLLTSDPEDGAVLETSPESITLTYSADVLEVSPLVRVTDEAGEQIAELTPSVDGATVTAELPEPLAAGEYTVQWRVVSSDGHPIEGTFAITVEQGPAAPSDGGGEDAAASDAGGTASEDATAEEGPSAEATSETAAAEETEDGSGSSMPLLLGVLGVIVVGAGIAALVIMRGRD</sequence>
<keyword evidence="2" id="KW-0479">Metal-binding</keyword>
<evidence type="ECO:0000256" key="5">
    <source>
        <dbReference type="SAM" id="MobiDB-lite"/>
    </source>
</evidence>
<evidence type="ECO:0000256" key="4">
    <source>
        <dbReference type="ARBA" id="ARBA00023008"/>
    </source>
</evidence>